<dbReference type="Proteomes" id="UP000466632">
    <property type="component" value="Chromosome"/>
</dbReference>
<proteinExistence type="predicted"/>
<evidence type="ECO:0000313" key="1">
    <source>
        <dbReference type="EMBL" id="BBY03257.1"/>
    </source>
</evidence>
<dbReference type="KEGG" id="mseo:MSEO_37560"/>
<gene>
    <name evidence="1" type="ORF">MSEO_37560</name>
</gene>
<organism evidence="1 2">
    <name type="scientific">Mycobacterium seoulense</name>
    <dbReference type="NCBI Taxonomy" id="386911"/>
    <lineage>
        <taxon>Bacteria</taxon>
        <taxon>Bacillati</taxon>
        <taxon>Actinomycetota</taxon>
        <taxon>Actinomycetes</taxon>
        <taxon>Mycobacteriales</taxon>
        <taxon>Mycobacteriaceae</taxon>
        <taxon>Mycobacterium</taxon>
    </lineage>
</organism>
<name>A0A7I7P2Y4_9MYCO</name>
<sequence>MVAAVALTVLTLVATGCDIGTITRQDLEARIQSRGGGLNQQLALDAAGTVGDRVGTRDFEITSMNITPSSATVTMRVRDPHNPKNLDDYTYRSGKLDDPKPVQLSATDDIESQAFRVQSVALNKLNRMVDIALERYATEGGYVTSVSISGVKTPKIIVHLKSLRSTATATFDADGNLLSLERA</sequence>
<dbReference type="EMBL" id="AP022582">
    <property type="protein sequence ID" value="BBY03257.1"/>
    <property type="molecule type" value="Genomic_DNA"/>
</dbReference>
<evidence type="ECO:0000313" key="2">
    <source>
        <dbReference type="Proteomes" id="UP000466632"/>
    </source>
</evidence>
<dbReference type="AlphaFoldDB" id="A0A7I7P2Y4"/>
<protein>
    <submittedName>
        <fullName evidence="1">Uncharacterized protein</fullName>
    </submittedName>
</protein>
<accession>A0A7I7P2Y4</accession>
<reference evidence="1 2" key="1">
    <citation type="journal article" date="2019" name="Emerg. Microbes Infect.">
        <title>Comprehensive subspecies identification of 175 nontuberculous mycobacteria species based on 7547 genomic profiles.</title>
        <authorList>
            <person name="Matsumoto Y."/>
            <person name="Kinjo T."/>
            <person name="Motooka D."/>
            <person name="Nabeya D."/>
            <person name="Jung N."/>
            <person name="Uechi K."/>
            <person name="Horii T."/>
            <person name="Iida T."/>
            <person name="Fujita J."/>
            <person name="Nakamura S."/>
        </authorList>
    </citation>
    <scope>NUCLEOTIDE SEQUENCE [LARGE SCALE GENOMIC DNA]</scope>
    <source>
        <strain evidence="1 2">JCM 16018</strain>
    </source>
</reference>
<keyword evidence="2" id="KW-1185">Reference proteome</keyword>